<evidence type="ECO:0000313" key="1">
    <source>
        <dbReference type="EMBL" id="PJZ64951.1"/>
    </source>
</evidence>
<accession>A0A2M9Z941</accession>
<sequence>MERRKGGGSVRYSIITILLFSFTLFAEEPKADVTQSESGIYAHTSFRSLNGEFLHLNGSILDASNRGILVDTAYVIPGHEAWDGKEAFARTLKLLENIKRD</sequence>
<dbReference type="EMBL" id="NPDT01000007">
    <property type="protein sequence ID" value="PJZ64951.1"/>
    <property type="molecule type" value="Genomic_DNA"/>
</dbReference>
<name>A0A2M9Z941_9LEPT</name>
<reference evidence="1 2" key="1">
    <citation type="submission" date="2017-07" db="EMBL/GenBank/DDBJ databases">
        <title>Leptospira spp. isolated from tropical soils.</title>
        <authorList>
            <person name="Thibeaux R."/>
            <person name="Iraola G."/>
            <person name="Ferres I."/>
            <person name="Bierque E."/>
            <person name="Girault D."/>
            <person name="Soupe-Gilbert M.-E."/>
            <person name="Picardeau M."/>
            <person name="Goarant C."/>
        </authorList>
    </citation>
    <scope>NUCLEOTIDE SEQUENCE [LARGE SCALE GENOMIC DNA]</scope>
    <source>
        <strain evidence="1 2">FH2-C-A2</strain>
    </source>
</reference>
<gene>
    <name evidence="1" type="ORF">CH371_15735</name>
</gene>
<dbReference type="AlphaFoldDB" id="A0A2M9Z941"/>
<proteinExistence type="predicted"/>
<dbReference type="Proteomes" id="UP000231912">
    <property type="component" value="Unassembled WGS sequence"/>
</dbReference>
<protein>
    <submittedName>
        <fullName evidence="1">Uncharacterized protein</fullName>
    </submittedName>
</protein>
<comment type="caution">
    <text evidence="1">The sequence shown here is derived from an EMBL/GenBank/DDBJ whole genome shotgun (WGS) entry which is preliminary data.</text>
</comment>
<organism evidence="1 2">
    <name type="scientific">Leptospira wolffii</name>
    <dbReference type="NCBI Taxonomy" id="409998"/>
    <lineage>
        <taxon>Bacteria</taxon>
        <taxon>Pseudomonadati</taxon>
        <taxon>Spirochaetota</taxon>
        <taxon>Spirochaetia</taxon>
        <taxon>Leptospirales</taxon>
        <taxon>Leptospiraceae</taxon>
        <taxon>Leptospira</taxon>
    </lineage>
</organism>
<evidence type="ECO:0000313" key="2">
    <source>
        <dbReference type="Proteomes" id="UP000231912"/>
    </source>
</evidence>